<dbReference type="SUPFAM" id="SSF53098">
    <property type="entry name" value="Ribonuclease H-like"/>
    <property type="match status" value="1"/>
</dbReference>
<reference evidence="4 5" key="1">
    <citation type="journal article" date="2018" name="Nat. Biotechnol.">
        <title>A standardized bacterial taxonomy based on genome phylogeny substantially revises the tree of life.</title>
        <authorList>
            <person name="Parks D.H."/>
            <person name="Chuvochina M."/>
            <person name="Waite D.W."/>
            <person name="Rinke C."/>
            <person name="Skarshewski A."/>
            <person name="Chaumeil P.A."/>
            <person name="Hugenholtz P."/>
        </authorList>
    </citation>
    <scope>NUCLEOTIDE SEQUENCE [LARGE SCALE GENOMIC DNA]</scope>
    <source>
        <strain evidence="4">UBA10045</strain>
    </source>
</reference>
<keyword evidence="1" id="KW-0540">Nuclease</keyword>
<evidence type="ECO:0000256" key="1">
    <source>
        <dbReference type="ARBA" id="ARBA00022722"/>
    </source>
</evidence>
<dbReference type="GO" id="GO:0006259">
    <property type="term" value="P:DNA metabolic process"/>
    <property type="evidence" value="ECO:0007669"/>
    <property type="project" value="UniProtKB-ARBA"/>
</dbReference>
<comment type="caution">
    <text evidence="4">The sequence shown here is derived from an EMBL/GenBank/DDBJ whole genome shotgun (WGS) entry which is preliminary data.</text>
</comment>
<dbReference type="PROSITE" id="PS51257">
    <property type="entry name" value="PROKAR_LIPOPROTEIN"/>
    <property type="match status" value="1"/>
</dbReference>
<dbReference type="Pfam" id="PF00929">
    <property type="entry name" value="RNase_T"/>
    <property type="match status" value="1"/>
</dbReference>
<accession>A0A3D3FZA3</accession>
<gene>
    <name evidence="4" type="ORF">DIC32_02625</name>
</gene>
<evidence type="ECO:0000256" key="2">
    <source>
        <dbReference type="ARBA" id="ARBA00022839"/>
    </source>
</evidence>
<evidence type="ECO:0000313" key="4">
    <source>
        <dbReference type="EMBL" id="HCM30667.1"/>
    </source>
</evidence>
<dbReference type="GO" id="GO:0003676">
    <property type="term" value="F:nucleic acid binding"/>
    <property type="evidence" value="ECO:0007669"/>
    <property type="project" value="InterPro"/>
</dbReference>
<name>A0A3D3FZA3_ACIRA</name>
<dbReference type="Gene3D" id="3.30.420.10">
    <property type="entry name" value="Ribonuclease H-like superfamily/Ribonuclease H"/>
    <property type="match status" value="1"/>
</dbReference>
<evidence type="ECO:0000259" key="3">
    <source>
        <dbReference type="SMART" id="SM00479"/>
    </source>
</evidence>
<organism evidence="4 5">
    <name type="scientific">Acinetobacter radioresistens</name>
    <dbReference type="NCBI Taxonomy" id="40216"/>
    <lineage>
        <taxon>Bacteria</taxon>
        <taxon>Pseudomonadati</taxon>
        <taxon>Pseudomonadota</taxon>
        <taxon>Gammaproteobacteria</taxon>
        <taxon>Moraxellales</taxon>
        <taxon>Moraxellaceae</taxon>
        <taxon>Acinetobacter</taxon>
    </lineage>
</organism>
<dbReference type="SMART" id="SM00479">
    <property type="entry name" value="EXOIII"/>
    <property type="match status" value="1"/>
</dbReference>
<keyword evidence="2" id="KW-0269">Exonuclease</keyword>
<keyword evidence="2" id="KW-0378">Hydrolase</keyword>
<proteinExistence type="predicted"/>
<dbReference type="InterPro" id="IPR013520">
    <property type="entry name" value="Ribonucl_H"/>
</dbReference>
<dbReference type="Proteomes" id="UP000262257">
    <property type="component" value="Unassembled WGS sequence"/>
</dbReference>
<dbReference type="InterPro" id="IPR012337">
    <property type="entry name" value="RNaseH-like_sf"/>
</dbReference>
<dbReference type="InterPro" id="IPR036397">
    <property type="entry name" value="RNaseH_sf"/>
</dbReference>
<dbReference type="AlphaFoldDB" id="A0A3D3FZA3"/>
<evidence type="ECO:0000313" key="5">
    <source>
        <dbReference type="Proteomes" id="UP000262257"/>
    </source>
</evidence>
<dbReference type="GO" id="GO:0004527">
    <property type="term" value="F:exonuclease activity"/>
    <property type="evidence" value="ECO:0007669"/>
    <property type="project" value="UniProtKB-KW"/>
</dbReference>
<feature type="domain" description="Exonuclease" evidence="3">
    <location>
        <begin position="7"/>
        <end position="181"/>
    </location>
</feature>
<sequence>MAQRSELYISVDIEASGPIPGIYSLLSIGACNIDHPEQNFQCEIKLLNRNAIPEALNVCGLSLESLQQTGLEPVQAMQMFDQWLSSLVRDQRLVFVGLNAGFDWSFINYYFWAFLGHNPFGISALDIKSYFMAAQHCKWSETSSRHMDRLLHPKLSKNHNALDDALYQAELFRLIRGQQLKMNRPLG</sequence>
<dbReference type="EMBL" id="DPXL01000038">
    <property type="protein sequence ID" value="HCM30667.1"/>
    <property type="molecule type" value="Genomic_DNA"/>
</dbReference>
<protein>
    <submittedName>
        <fullName evidence="4">DNA polymerase III subunit epsilon</fullName>
    </submittedName>
</protein>